<dbReference type="AlphaFoldDB" id="A0A0D8Q2J5"/>
<dbReference type="EMBL" id="PYOP01000030">
    <property type="protein sequence ID" value="PSW93051.1"/>
    <property type="molecule type" value="Genomic_DNA"/>
</dbReference>
<evidence type="ECO:0000313" key="1">
    <source>
        <dbReference type="EMBL" id="PSV99643.1"/>
    </source>
</evidence>
<protein>
    <submittedName>
        <fullName evidence="1">Uncharacterized protein</fullName>
    </submittedName>
</protein>
<dbReference type="Proteomes" id="UP000241190">
    <property type="component" value="Unassembled WGS sequence"/>
</dbReference>
<evidence type="ECO:0000313" key="3">
    <source>
        <dbReference type="Proteomes" id="UP000241190"/>
    </source>
</evidence>
<organism evidence="1 4">
    <name type="scientific">Photobacterium iliopiscarium</name>
    <dbReference type="NCBI Taxonomy" id="56192"/>
    <lineage>
        <taxon>Bacteria</taxon>
        <taxon>Pseudomonadati</taxon>
        <taxon>Pseudomonadota</taxon>
        <taxon>Gammaproteobacteria</taxon>
        <taxon>Vibrionales</taxon>
        <taxon>Vibrionaceae</taxon>
        <taxon>Photobacterium</taxon>
    </lineage>
</organism>
<reference evidence="1 4" key="1">
    <citation type="submission" date="2018-01" db="EMBL/GenBank/DDBJ databases">
        <title>Whole genome sequencing of Histamine producing bacteria.</title>
        <authorList>
            <person name="Butler K."/>
        </authorList>
    </citation>
    <scope>NUCLEOTIDE SEQUENCE [LARGE SCALE GENOMIC DNA]</scope>
    <source>
        <strain evidence="2 3">ATCC 51761</strain>
        <strain evidence="1 4">NCIMB 13481</strain>
    </source>
</reference>
<comment type="caution">
    <text evidence="1">The sequence shown here is derived from an EMBL/GenBank/DDBJ whole genome shotgun (WGS) entry which is preliminary data.</text>
</comment>
<gene>
    <name evidence="1" type="ORF">C9I88_00320</name>
    <name evidence="2" type="ORF">C9J52_15775</name>
</gene>
<evidence type="ECO:0000313" key="2">
    <source>
        <dbReference type="EMBL" id="PSW93051.1"/>
    </source>
</evidence>
<sequence length="105" mass="12696">MRLLLLSIIFILLVKFEYMDRELSSLIIDRDNVLLINKSNTESLKLLVDQNKDSNNLLLQREKRREKQQGELLVTTESLRKLLYEKEQFNTYWPDDVLDWLQHPY</sequence>
<dbReference type="GeneID" id="93546980"/>
<name>A0A0D8Q2J5_9GAMM</name>
<dbReference type="OrthoDB" id="5829551at2"/>
<dbReference type="Proteomes" id="UP000241954">
    <property type="component" value="Unassembled WGS sequence"/>
</dbReference>
<keyword evidence="3" id="KW-1185">Reference proteome</keyword>
<evidence type="ECO:0000313" key="4">
    <source>
        <dbReference type="Proteomes" id="UP000241954"/>
    </source>
</evidence>
<dbReference type="EMBL" id="PYLW01000001">
    <property type="protein sequence ID" value="PSV99643.1"/>
    <property type="molecule type" value="Genomic_DNA"/>
</dbReference>
<accession>A0A0D8Q2J5</accession>
<proteinExistence type="predicted"/>
<dbReference type="RefSeq" id="WP_045036320.1">
    <property type="nucleotide sequence ID" value="NZ_JZSR01000007.1"/>
</dbReference>